<keyword evidence="11" id="KW-1185">Reference proteome</keyword>
<keyword evidence="5 6" id="KW-0408">Iron</keyword>
<dbReference type="RefSeq" id="WP_138656535.1">
    <property type="nucleotide sequence ID" value="NZ_VATY01000001.1"/>
</dbReference>
<evidence type="ECO:0000256" key="5">
    <source>
        <dbReference type="ARBA" id="ARBA00023004"/>
    </source>
</evidence>
<feature type="chain" id="PRO_5024358622" evidence="8">
    <location>
        <begin position="23"/>
        <end position="159"/>
    </location>
</feature>
<feature type="region of interest" description="Disordered" evidence="7">
    <location>
        <begin position="22"/>
        <end position="54"/>
    </location>
</feature>
<evidence type="ECO:0000256" key="6">
    <source>
        <dbReference type="PROSITE-ProRule" id="PRU00433"/>
    </source>
</evidence>
<evidence type="ECO:0000256" key="4">
    <source>
        <dbReference type="ARBA" id="ARBA00022982"/>
    </source>
</evidence>
<protein>
    <submittedName>
        <fullName evidence="10">Cytochrome c family protein</fullName>
    </submittedName>
</protein>
<evidence type="ECO:0000256" key="2">
    <source>
        <dbReference type="ARBA" id="ARBA00022617"/>
    </source>
</evidence>
<dbReference type="PROSITE" id="PS51257">
    <property type="entry name" value="PROKAR_LIPOPROTEIN"/>
    <property type="match status" value="1"/>
</dbReference>
<dbReference type="SUPFAM" id="SSF46626">
    <property type="entry name" value="Cytochrome c"/>
    <property type="match status" value="1"/>
</dbReference>
<dbReference type="OrthoDB" id="1450314at2"/>
<proteinExistence type="predicted"/>
<evidence type="ECO:0000256" key="3">
    <source>
        <dbReference type="ARBA" id="ARBA00022723"/>
    </source>
</evidence>
<evidence type="ECO:0000313" key="10">
    <source>
        <dbReference type="EMBL" id="TMM58603.1"/>
    </source>
</evidence>
<dbReference type="GO" id="GO:0020037">
    <property type="term" value="F:heme binding"/>
    <property type="evidence" value="ECO:0007669"/>
    <property type="project" value="InterPro"/>
</dbReference>
<dbReference type="Pfam" id="PF00034">
    <property type="entry name" value="Cytochrom_C"/>
    <property type="match status" value="1"/>
</dbReference>
<evidence type="ECO:0000256" key="8">
    <source>
        <dbReference type="SAM" id="SignalP"/>
    </source>
</evidence>
<dbReference type="AlphaFoldDB" id="A0A5S3PUF7"/>
<organism evidence="10 11">
    <name type="scientific">Maribacter algarum</name>
    <name type="common">ex Zhang et al. 2020</name>
    <dbReference type="NCBI Taxonomy" id="2578118"/>
    <lineage>
        <taxon>Bacteria</taxon>
        <taxon>Pseudomonadati</taxon>
        <taxon>Bacteroidota</taxon>
        <taxon>Flavobacteriia</taxon>
        <taxon>Flavobacteriales</taxon>
        <taxon>Flavobacteriaceae</taxon>
        <taxon>Maribacter</taxon>
    </lineage>
</organism>
<sequence length="159" mass="17474">MKTLPFLAALLCLTLLSVSCGGGEKKNQEEVKPEFNTKKTENTSKETTAVASTIPQSENKLGRRVFLLCAACHNVVKGEPHKVGPNLNGFLGQKAGMKEDFVYSEALKNKGIVWSEETIREWLTNPAGYVPGTKMAFVGVQKKEQQDALIAYLKEVTQD</sequence>
<dbReference type="Gene3D" id="1.10.760.10">
    <property type="entry name" value="Cytochrome c-like domain"/>
    <property type="match status" value="1"/>
</dbReference>
<feature type="signal peptide" evidence="8">
    <location>
        <begin position="1"/>
        <end position="22"/>
    </location>
</feature>
<dbReference type="PROSITE" id="PS51007">
    <property type="entry name" value="CYTC"/>
    <property type="match status" value="1"/>
</dbReference>
<dbReference type="PRINTS" id="PR00604">
    <property type="entry name" value="CYTCHRMECIAB"/>
</dbReference>
<feature type="domain" description="Cytochrome c" evidence="9">
    <location>
        <begin position="57"/>
        <end position="157"/>
    </location>
</feature>
<accession>A0A5S3PUF7</accession>
<evidence type="ECO:0000256" key="1">
    <source>
        <dbReference type="ARBA" id="ARBA00022448"/>
    </source>
</evidence>
<reference evidence="10 11" key="1">
    <citation type="submission" date="2019-05" db="EMBL/GenBank/DDBJ databases">
        <authorList>
            <person name="Zhang J.-Y."/>
            <person name="Feg X."/>
            <person name="Du Z.-J."/>
        </authorList>
    </citation>
    <scope>NUCLEOTIDE SEQUENCE [LARGE SCALE GENOMIC DNA]</scope>
    <source>
        <strain evidence="10 11">RZ26</strain>
    </source>
</reference>
<keyword evidence="4" id="KW-0249">Electron transport</keyword>
<keyword evidence="3 6" id="KW-0479">Metal-binding</keyword>
<dbReference type="GO" id="GO:0046872">
    <property type="term" value="F:metal ion binding"/>
    <property type="evidence" value="ECO:0007669"/>
    <property type="project" value="UniProtKB-KW"/>
</dbReference>
<dbReference type="GO" id="GO:0009055">
    <property type="term" value="F:electron transfer activity"/>
    <property type="evidence" value="ECO:0007669"/>
    <property type="project" value="InterPro"/>
</dbReference>
<dbReference type="InterPro" id="IPR002327">
    <property type="entry name" value="Cyt_c_1A/1B"/>
</dbReference>
<keyword evidence="1" id="KW-0813">Transport</keyword>
<comment type="caution">
    <text evidence="10">The sequence shown here is derived from an EMBL/GenBank/DDBJ whole genome shotgun (WGS) entry which is preliminary data.</text>
</comment>
<gene>
    <name evidence="10" type="ORF">FEE95_04010</name>
</gene>
<keyword evidence="2 6" id="KW-0349">Heme</keyword>
<feature type="compositionally biased region" description="Basic and acidic residues" evidence="7">
    <location>
        <begin position="23"/>
        <end position="44"/>
    </location>
</feature>
<evidence type="ECO:0000256" key="7">
    <source>
        <dbReference type="SAM" id="MobiDB-lite"/>
    </source>
</evidence>
<dbReference type="InterPro" id="IPR009056">
    <property type="entry name" value="Cyt_c-like_dom"/>
</dbReference>
<keyword evidence="8" id="KW-0732">Signal</keyword>
<dbReference type="EMBL" id="VATY01000001">
    <property type="protein sequence ID" value="TMM58603.1"/>
    <property type="molecule type" value="Genomic_DNA"/>
</dbReference>
<evidence type="ECO:0000259" key="9">
    <source>
        <dbReference type="PROSITE" id="PS51007"/>
    </source>
</evidence>
<name>A0A5S3PUF7_9FLAO</name>
<dbReference type="InterPro" id="IPR036909">
    <property type="entry name" value="Cyt_c-like_dom_sf"/>
</dbReference>
<dbReference type="Proteomes" id="UP000310314">
    <property type="component" value="Unassembled WGS sequence"/>
</dbReference>
<evidence type="ECO:0000313" key="11">
    <source>
        <dbReference type="Proteomes" id="UP000310314"/>
    </source>
</evidence>
<dbReference type="PANTHER" id="PTHR11961">
    <property type="entry name" value="CYTOCHROME C"/>
    <property type="match status" value="1"/>
</dbReference>